<accession>A0A478FR00</accession>
<sequence>MKKVNQNNKALRDARHKRILSRVREGNDRIRVRVTKTNSHVYIQAIKDLEQKTIASSSSLSLKLKNGNKESCVKLAKDLSQKLKKLKVENLVIDRGGHSYTGRISIITGILREEGFKV</sequence>
<keyword evidence="4 8" id="KW-0689">Ribosomal protein</keyword>
<protein>
    <recommendedName>
        <fullName evidence="6">Large ribosomal subunit protein uL18</fullName>
    </recommendedName>
    <alternativeName>
        <fullName evidence="7">50S ribosomal protein L18</fullName>
    </alternativeName>
</protein>
<evidence type="ECO:0000256" key="5">
    <source>
        <dbReference type="ARBA" id="ARBA00023274"/>
    </source>
</evidence>
<evidence type="ECO:0000313" key="8">
    <source>
        <dbReference type="EMBL" id="GCE63961.1"/>
    </source>
</evidence>
<dbReference type="AlphaFoldDB" id="A0A478FR00"/>
<evidence type="ECO:0000256" key="6">
    <source>
        <dbReference type="ARBA" id="ARBA00035197"/>
    </source>
</evidence>
<keyword evidence="5" id="KW-0687">Ribonucleoprotein</keyword>
<gene>
    <name evidence="8" type="primary">rplR</name>
    <name evidence="8" type="ORF">MHSWG343_09680</name>
</gene>
<dbReference type="Pfam" id="PF00861">
    <property type="entry name" value="Ribosomal_L18p"/>
    <property type="match status" value="1"/>
</dbReference>
<dbReference type="GO" id="GO:0003735">
    <property type="term" value="F:structural constituent of ribosome"/>
    <property type="evidence" value="ECO:0007669"/>
    <property type="project" value="InterPro"/>
</dbReference>
<organism evidence="8 9">
    <name type="scientific">Candidatus Mycoplasma haematohominis</name>
    <dbReference type="NCBI Taxonomy" id="1494318"/>
    <lineage>
        <taxon>Bacteria</taxon>
        <taxon>Bacillati</taxon>
        <taxon>Mycoplasmatota</taxon>
        <taxon>Mollicutes</taxon>
        <taxon>Mycoplasmataceae</taxon>
        <taxon>Mycoplasma</taxon>
    </lineage>
</organism>
<dbReference type="GO" id="GO:0006412">
    <property type="term" value="P:translation"/>
    <property type="evidence" value="ECO:0007669"/>
    <property type="project" value="InterPro"/>
</dbReference>
<dbReference type="EMBL" id="BIMN01000006">
    <property type="protein sequence ID" value="GCE63961.1"/>
    <property type="molecule type" value="Genomic_DNA"/>
</dbReference>
<dbReference type="NCBIfam" id="TIGR00060">
    <property type="entry name" value="L18_bact"/>
    <property type="match status" value="1"/>
</dbReference>
<comment type="caution">
    <text evidence="8">The sequence shown here is derived from an EMBL/GenBank/DDBJ whole genome shotgun (WGS) entry which is preliminary data.</text>
</comment>
<dbReference type="InterPro" id="IPR005484">
    <property type="entry name" value="Ribosomal_uL18_bac/plant/anim"/>
</dbReference>
<evidence type="ECO:0000256" key="2">
    <source>
        <dbReference type="ARBA" id="ARBA00022730"/>
    </source>
</evidence>
<dbReference type="GO" id="GO:0005840">
    <property type="term" value="C:ribosome"/>
    <property type="evidence" value="ECO:0007669"/>
    <property type="project" value="UniProtKB-KW"/>
</dbReference>
<reference evidence="8 9" key="1">
    <citation type="submission" date="2019-01" db="EMBL/GenBank/DDBJ databases">
        <title>Draft genome sequences of Candidatus Mycoplasma haemohominis SWG34-3 identified from a patient with pyrexia, anemia and liver dysfunction.</title>
        <authorList>
            <person name="Sekizuka T."/>
            <person name="Hattori N."/>
            <person name="Katano H."/>
            <person name="Takuma T."/>
            <person name="Ito T."/>
            <person name="Arai N."/>
            <person name="Yanai R."/>
            <person name="Ishii S."/>
            <person name="Miura Y."/>
            <person name="Tokunaga T."/>
            <person name="Watanabe H."/>
            <person name="Nomura N."/>
            <person name="Eguchi J."/>
            <person name="Arai T."/>
            <person name="Hasegawa H."/>
            <person name="Nakamaki T."/>
            <person name="Wakita T."/>
            <person name="Niki Y."/>
            <person name="Kuroda M."/>
        </authorList>
    </citation>
    <scope>NUCLEOTIDE SEQUENCE [LARGE SCALE GENOMIC DNA]</scope>
    <source>
        <strain evidence="8">SWG34-3</strain>
    </source>
</reference>
<proteinExistence type="inferred from homology"/>
<dbReference type="InterPro" id="IPR004389">
    <property type="entry name" value="Ribosomal_uL18_bac-type"/>
</dbReference>
<keyword evidence="2" id="KW-0699">rRNA-binding</keyword>
<dbReference type="InterPro" id="IPR057268">
    <property type="entry name" value="Ribosomal_L18"/>
</dbReference>
<evidence type="ECO:0000256" key="3">
    <source>
        <dbReference type="ARBA" id="ARBA00022884"/>
    </source>
</evidence>
<keyword evidence="3" id="KW-0694">RNA-binding</keyword>
<dbReference type="Proteomes" id="UP000324831">
    <property type="component" value="Unassembled WGS sequence"/>
</dbReference>
<evidence type="ECO:0000256" key="7">
    <source>
        <dbReference type="ARBA" id="ARBA00035496"/>
    </source>
</evidence>
<evidence type="ECO:0000313" key="9">
    <source>
        <dbReference type="Proteomes" id="UP000324831"/>
    </source>
</evidence>
<dbReference type="Gene3D" id="3.30.420.100">
    <property type="match status" value="1"/>
</dbReference>
<evidence type="ECO:0000256" key="4">
    <source>
        <dbReference type="ARBA" id="ARBA00022980"/>
    </source>
</evidence>
<comment type="similarity">
    <text evidence="1">Belongs to the universal ribosomal protein uL18 family.</text>
</comment>
<dbReference type="GO" id="GO:1990904">
    <property type="term" value="C:ribonucleoprotein complex"/>
    <property type="evidence" value="ECO:0007669"/>
    <property type="project" value="UniProtKB-KW"/>
</dbReference>
<dbReference type="CDD" id="cd00432">
    <property type="entry name" value="Ribosomal_L18_L5e"/>
    <property type="match status" value="1"/>
</dbReference>
<name>A0A478FR00_9MOLU</name>
<evidence type="ECO:0000256" key="1">
    <source>
        <dbReference type="ARBA" id="ARBA00007116"/>
    </source>
</evidence>
<dbReference type="SUPFAM" id="SSF53137">
    <property type="entry name" value="Translational machinery components"/>
    <property type="match status" value="1"/>
</dbReference>
<dbReference type="GO" id="GO:0019843">
    <property type="term" value="F:rRNA binding"/>
    <property type="evidence" value="ECO:0007669"/>
    <property type="project" value="UniProtKB-KW"/>
</dbReference>